<dbReference type="InterPro" id="IPR036366">
    <property type="entry name" value="PGBDSf"/>
</dbReference>
<accession>A0ABT9KXA3</accession>
<protein>
    <submittedName>
        <fullName evidence="3">Peptidoglycan hydrolase-like protein with peptidoglycan-binding domain</fullName>
    </submittedName>
</protein>
<keyword evidence="1" id="KW-0732">Signal</keyword>
<dbReference type="Proteomes" id="UP001234880">
    <property type="component" value="Unassembled WGS sequence"/>
</dbReference>
<evidence type="ECO:0000313" key="3">
    <source>
        <dbReference type="EMBL" id="MDP9612785.1"/>
    </source>
</evidence>
<evidence type="ECO:0000259" key="2">
    <source>
        <dbReference type="Pfam" id="PF01471"/>
    </source>
</evidence>
<comment type="caution">
    <text evidence="3">The sequence shown here is derived from an EMBL/GenBank/DDBJ whole genome shotgun (WGS) entry which is preliminary data.</text>
</comment>
<sequence>MNARKHVALAASAAVLSGGLALAGATGATASVPRSTGTVTAAQHHSAERGQADQAAANRCLIWEKSGWATAGYYTKVTTYPIVKQGASGNKVKEIQCLIDYSLPGGWSGAMDGKFGPATKAAVKKVQGQSWCQTTRDGIVGPKTWKCLRLWAG</sequence>
<name>A0ABT9KXA3_9ACTN</name>
<organism evidence="3 4">
    <name type="scientific">Streptomyces demainii</name>
    <dbReference type="NCBI Taxonomy" id="588122"/>
    <lineage>
        <taxon>Bacteria</taxon>
        <taxon>Bacillati</taxon>
        <taxon>Actinomycetota</taxon>
        <taxon>Actinomycetes</taxon>
        <taxon>Kitasatosporales</taxon>
        <taxon>Streptomycetaceae</taxon>
        <taxon>Streptomyces</taxon>
    </lineage>
</organism>
<reference evidence="3 4" key="1">
    <citation type="submission" date="2023-07" db="EMBL/GenBank/DDBJ databases">
        <title>Sequencing the genomes of 1000 actinobacteria strains.</title>
        <authorList>
            <person name="Klenk H.-P."/>
        </authorList>
    </citation>
    <scope>NUCLEOTIDE SEQUENCE [LARGE SCALE GENOMIC DNA]</scope>
    <source>
        <strain evidence="3 4">DSM 41600</strain>
    </source>
</reference>
<gene>
    <name evidence="3" type="ORF">JOF35_005062</name>
</gene>
<proteinExistence type="predicted"/>
<feature type="signal peptide" evidence="1">
    <location>
        <begin position="1"/>
        <end position="23"/>
    </location>
</feature>
<dbReference type="Pfam" id="PF01471">
    <property type="entry name" value="PG_binding_1"/>
    <property type="match status" value="1"/>
</dbReference>
<evidence type="ECO:0000313" key="4">
    <source>
        <dbReference type="Proteomes" id="UP001234880"/>
    </source>
</evidence>
<evidence type="ECO:0000256" key="1">
    <source>
        <dbReference type="SAM" id="SignalP"/>
    </source>
</evidence>
<feature type="chain" id="PRO_5047414133" evidence="1">
    <location>
        <begin position="24"/>
        <end position="153"/>
    </location>
</feature>
<dbReference type="Gene3D" id="1.10.101.10">
    <property type="entry name" value="PGBD-like superfamily/PGBD"/>
    <property type="match status" value="1"/>
</dbReference>
<dbReference type="InterPro" id="IPR002477">
    <property type="entry name" value="Peptidoglycan-bd-like"/>
</dbReference>
<dbReference type="RefSeq" id="WP_051886993.1">
    <property type="nucleotide sequence ID" value="NZ_JAURUE010000001.1"/>
</dbReference>
<dbReference type="EMBL" id="JAURUE010000001">
    <property type="protein sequence ID" value="MDP9612785.1"/>
    <property type="molecule type" value="Genomic_DNA"/>
</dbReference>
<keyword evidence="4" id="KW-1185">Reference proteome</keyword>
<feature type="domain" description="Peptidoglycan binding-like" evidence="2">
    <location>
        <begin position="89"/>
        <end position="148"/>
    </location>
</feature>
<dbReference type="SUPFAM" id="SSF47090">
    <property type="entry name" value="PGBD-like"/>
    <property type="match status" value="1"/>
</dbReference>
<dbReference type="InterPro" id="IPR036365">
    <property type="entry name" value="PGBD-like_sf"/>
</dbReference>